<comment type="subcellular location">
    <subcellularLocation>
        <location evidence="2">Mitochondrion inner membrane</location>
        <topology evidence="2">Single-pass membrane protein</topology>
        <orientation evidence="2">Intermembrane side</orientation>
    </subcellularLocation>
</comment>
<organism evidence="6 7">
    <name type="scientific">Paragonimus skrjabini miyazakii</name>
    <dbReference type="NCBI Taxonomy" id="59628"/>
    <lineage>
        <taxon>Eukaryota</taxon>
        <taxon>Metazoa</taxon>
        <taxon>Spiralia</taxon>
        <taxon>Lophotrochozoa</taxon>
        <taxon>Platyhelminthes</taxon>
        <taxon>Trematoda</taxon>
        <taxon>Digenea</taxon>
        <taxon>Plagiorchiida</taxon>
        <taxon>Troglotremata</taxon>
        <taxon>Troglotrematidae</taxon>
        <taxon>Paragonimus</taxon>
    </lineage>
</organism>
<name>A0A8S9YAP9_9TREM</name>
<evidence type="ECO:0000256" key="5">
    <source>
        <dbReference type="ARBA" id="ARBA00023136"/>
    </source>
</evidence>
<evidence type="ECO:0000256" key="4">
    <source>
        <dbReference type="ARBA" id="ARBA00022989"/>
    </source>
</evidence>
<keyword evidence="7" id="KW-1185">Reference proteome</keyword>
<dbReference type="SUPFAM" id="SSF110111">
    <property type="entry name" value="Ctag/Cox11"/>
    <property type="match status" value="1"/>
</dbReference>
<sequence>MYTALVFINTLTSNIHIFHFRFFLLQCFCFEEQRLNPHEKVDMPVFFYLDPEFAEDPKLFRANHIILHYTFFQARREKLSIPGISSTNVQPVTS</sequence>
<accession>A0A8S9YAP9</accession>
<keyword evidence="4" id="KW-1133">Transmembrane helix</keyword>
<dbReference type="EMBL" id="JTDE01022062">
    <property type="protein sequence ID" value="KAF7232113.1"/>
    <property type="molecule type" value="Genomic_DNA"/>
</dbReference>
<gene>
    <name evidence="6" type="ORF">EG68_12303</name>
</gene>
<evidence type="ECO:0000256" key="1">
    <source>
        <dbReference type="ARBA" id="ARBA00004007"/>
    </source>
</evidence>
<reference evidence="6" key="1">
    <citation type="submission" date="2019-07" db="EMBL/GenBank/DDBJ databases">
        <title>Annotation for the trematode Paragonimus miyazaki's.</title>
        <authorList>
            <person name="Choi Y.-J."/>
        </authorList>
    </citation>
    <scope>NUCLEOTIDE SEQUENCE</scope>
    <source>
        <strain evidence="6">Japan</strain>
    </source>
</reference>
<comment type="function">
    <text evidence="1">Exerts its effect at some terminal stage of cytochrome c oxidase synthesis, probably by being involved in the insertion of the copper B into subunit I.</text>
</comment>
<dbReference type="PANTHER" id="PTHR21320">
    <property type="entry name" value="CYTOCHROME C OXIDASE ASSEMBLY PROTEIN COX11-RELATED"/>
    <property type="match status" value="1"/>
</dbReference>
<dbReference type="Pfam" id="PF04442">
    <property type="entry name" value="CtaG_Cox11"/>
    <property type="match status" value="1"/>
</dbReference>
<comment type="caution">
    <text evidence="6">The sequence shown here is derived from an EMBL/GenBank/DDBJ whole genome shotgun (WGS) entry which is preliminary data.</text>
</comment>
<dbReference type="OrthoDB" id="1704689at2759"/>
<evidence type="ECO:0000313" key="6">
    <source>
        <dbReference type="EMBL" id="KAF7232113.1"/>
    </source>
</evidence>
<evidence type="ECO:0000256" key="3">
    <source>
        <dbReference type="ARBA" id="ARBA00022692"/>
    </source>
</evidence>
<keyword evidence="5" id="KW-0472">Membrane</keyword>
<dbReference type="Proteomes" id="UP000822476">
    <property type="component" value="Unassembled WGS sequence"/>
</dbReference>
<dbReference type="InterPro" id="IPR007533">
    <property type="entry name" value="Cyt_c_oxidase_assmbl_CtaG"/>
</dbReference>
<dbReference type="GO" id="GO:0005743">
    <property type="term" value="C:mitochondrial inner membrane"/>
    <property type="evidence" value="ECO:0007669"/>
    <property type="project" value="UniProtKB-SubCell"/>
</dbReference>
<evidence type="ECO:0000256" key="2">
    <source>
        <dbReference type="ARBA" id="ARBA00004243"/>
    </source>
</evidence>
<dbReference type="InterPro" id="IPR023471">
    <property type="entry name" value="CtaG/Cox11_dom_sf"/>
</dbReference>
<dbReference type="Gene3D" id="2.60.370.10">
    <property type="entry name" value="Ctag/Cox11"/>
    <property type="match status" value="1"/>
</dbReference>
<proteinExistence type="predicted"/>
<protein>
    <submittedName>
        <fullName evidence="6">Uncharacterized protein</fullName>
    </submittedName>
</protein>
<dbReference type="GO" id="GO:0005507">
    <property type="term" value="F:copper ion binding"/>
    <property type="evidence" value="ECO:0007669"/>
    <property type="project" value="InterPro"/>
</dbReference>
<dbReference type="AlphaFoldDB" id="A0A8S9YAP9"/>
<keyword evidence="3" id="KW-0812">Transmembrane</keyword>
<dbReference type="PANTHER" id="PTHR21320:SF3">
    <property type="entry name" value="CYTOCHROME C OXIDASE ASSEMBLY PROTEIN COX11, MITOCHONDRIAL-RELATED"/>
    <property type="match status" value="1"/>
</dbReference>
<evidence type="ECO:0000313" key="7">
    <source>
        <dbReference type="Proteomes" id="UP000822476"/>
    </source>
</evidence>